<dbReference type="Proteomes" id="UP000198922">
    <property type="component" value="Unassembled WGS sequence"/>
</dbReference>
<evidence type="ECO:0000259" key="1">
    <source>
        <dbReference type="Pfam" id="PF14246"/>
    </source>
</evidence>
<dbReference type="RefSeq" id="WP_090112448.1">
    <property type="nucleotide sequence ID" value="NZ_FNAT01000004.1"/>
</dbReference>
<protein>
    <submittedName>
        <fullName evidence="2">AefR-like transcriptional repressor, C-terminal region</fullName>
    </submittedName>
</protein>
<gene>
    <name evidence="2" type="ORF">SAMN04488567_2505</name>
</gene>
<feature type="domain" description="Transcriptional regulator TetR C-terminal Proteobacteria type" evidence="1">
    <location>
        <begin position="2"/>
        <end position="50"/>
    </location>
</feature>
<dbReference type="Gene3D" id="1.10.357.10">
    <property type="entry name" value="Tetracycline Repressor, domain 2"/>
    <property type="match status" value="1"/>
</dbReference>
<name>A0A1G7FNZ9_9RHOB</name>
<reference evidence="3" key="1">
    <citation type="submission" date="2016-10" db="EMBL/GenBank/DDBJ databases">
        <authorList>
            <person name="Varghese N."/>
            <person name="Submissions S."/>
        </authorList>
    </citation>
    <scope>NUCLEOTIDE SEQUENCE [LARGE SCALE GENOMIC DNA]</scope>
    <source>
        <strain evidence="3">DSM 21424</strain>
    </source>
</reference>
<dbReference type="EMBL" id="FNAT01000004">
    <property type="protein sequence ID" value="SDE77637.1"/>
    <property type="molecule type" value="Genomic_DNA"/>
</dbReference>
<dbReference type="Pfam" id="PF14246">
    <property type="entry name" value="TetR_C_7"/>
    <property type="match status" value="1"/>
</dbReference>
<dbReference type="InterPro" id="IPR039536">
    <property type="entry name" value="TetR_C_Proteobacteria"/>
</dbReference>
<proteinExistence type="predicted"/>
<dbReference type="OrthoDB" id="9816431at2"/>
<keyword evidence="3" id="KW-1185">Reference proteome</keyword>
<accession>A0A1G7FNZ9</accession>
<dbReference type="AlphaFoldDB" id="A0A1G7FNZ9"/>
<organism evidence="2 3">
    <name type="scientific">Limimaricola pyoseonensis</name>
    <dbReference type="NCBI Taxonomy" id="521013"/>
    <lineage>
        <taxon>Bacteria</taxon>
        <taxon>Pseudomonadati</taxon>
        <taxon>Pseudomonadota</taxon>
        <taxon>Alphaproteobacteria</taxon>
        <taxon>Rhodobacterales</taxon>
        <taxon>Paracoccaceae</taxon>
        <taxon>Limimaricola</taxon>
    </lineage>
</organism>
<evidence type="ECO:0000313" key="2">
    <source>
        <dbReference type="EMBL" id="SDE77637.1"/>
    </source>
</evidence>
<sequence length="56" mass="6179">MLRKAEPRFAASQLLSMVSHFLFCPLFLIGAEVEADPDADITDCVQTFLVHCGPKV</sequence>
<evidence type="ECO:0000313" key="3">
    <source>
        <dbReference type="Proteomes" id="UP000198922"/>
    </source>
</evidence>